<keyword evidence="2" id="KW-0597">Phosphoprotein</keyword>
<dbReference type="Pfam" id="PF00109">
    <property type="entry name" value="ketoacyl-synt"/>
    <property type="match status" value="1"/>
</dbReference>
<dbReference type="SUPFAM" id="SSF54637">
    <property type="entry name" value="Thioesterase/thiol ester dehydrase-isomerase"/>
    <property type="match status" value="1"/>
</dbReference>
<dbReference type="EMBL" id="JAIOIV010000117">
    <property type="protein sequence ID" value="MBZ0157482.1"/>
    <property type="molecule type" value="Genomic_DNA"/>
</dbReference>
<reference evidence="6" key="1">
    <citation type="journal article" date="2021" name="bioRxiv">
        <title>Unraveling nitrogen, sulfur and carbon metabolic pathways and microbial community transcriptional responses to substrate deprivation and toxicity stresses in a bioreactor mimicking anoxic brackish coastal sediment conditions.</title>
        <authorList>
            <person name="Martins P.D."/>
            <person name="Echeveste M.J."/>
            <person name="Arshad A."/>
            <person name="Kurth J."/>
            <person name="Ouboter H."/>
            <person name="Jetten M.S.M."/>
            <person name="Welte C.U."/>
        </authorList>
    </citation>
    <scope>NUCLEOTIDE SEQUENCE</scope>
    <source>
        <strain evidence="6">MAG_39</strain>
    </source>
</reference>
<dbReference type="Pfam" id="PF02801">
    <property type="entry name" value="Ketoacyl-synt_C"/>
    <property type="match status" value="1"/>
</dbReference>
<dbReference type="Gene3D" id="3.40.366.10">
    <property type="entry name" value="Malonyl-Coenzyme A Acyl Carrier Protein, domain 2"/>
    <property type="match status" value="1"/>
</dbReference>
<dbReference type="SMART" id="SM00827">
    <property type="entry name" value="PKS_AT"/>
    <property type="match status" value="1"/>
</dbReference>
<dbReference type="InterPro" id="IPR049551">
    <property type="entry name" value="PKS_DH_C"/>
</dbReference>
<dbReference type="InterPro" id="IPR016036">
    <property type="entry name" value="Malonyl_transacylase_ACP-bd"/>
</dbReference>
<dbReference type="InterPro" id="IPR029069">
    <property type="entry name" value="HotDog_dom_sf"/>
</dbReference>
<dbReference type="SUPFAM" id="SSF56214">
    <property type="entry name" value="4'-phosphopantetheinyl transferase"/>
    <property type="match status" value="2"/>
</dbReference>
<evidence type="ECO:0000256" key="3">
    <source>
        <dbReference type="ARBA" id="ARBA00022679"/>
    </source>
</evidence>
<name>A0A953JAC9_9BACT</name>
<dbReference type="InterPro" id="IPR016039">
    <property type="entry name" value="Thiolase-like"/>
</dbReference>
<feature type="domain" description="Ketosynthase family 3 (KS3)" evidence="5">
    <location>
        <begin position="9"/>
        <end position="461"/>
    </location>
</feature>
<dbReference type="InterPro" id="IPR014043">
    <property type="entry name" value="Acyl_transferase_dom"/>
</dbReference>
<dbReference type="Gene3D" id="3.30.70.250">
    <property type="entry name" value="Malonyl-CoA ACP transacylase, ACP-binding"/>
    <property type="match status" value="1"/>
</dbReference>
<dbReference type="Pfam" id="PF16197">
    <property type="entry name" value="KAsynt_C_assoc"/>
    <property type="match status" value="1"/>
</dbReference>
<dbReference type="SUPFAM" id="SSF55048">
    <property type="entry name" value="Probable ACP-binding domain of malonyl-CoA ACP transacylase"/>
    <property type="match status" value="1"/>
</dbReference>
<dbReference type="SUPFAM" id="SSF52151">
    <property type="entry name" value="FabD/lysophospholipase-like"/>
    <property type="match status" value="1"/>
</dbReference>
<dbReference type="GO" id="GO:0004315">
    <property type="term" value="F:3-oxoacyl-[acyl-carrier-protein] synthase activity"/>
    <property type="evidence" value="ECO:0007669"/>
    <property type="project" value="InterPro"/>
</dbReference>
<dbReference type="Pfam" id="PF01648">
    <property type="entry name" value="ACPS"/>
    <property type="match status" value="1"/>
</dbReference>
<dbReference type="InterPro" id="IPR001227">
    <property type="entry name" value="Ac_transferase_dom_sf"/>
</dbReference>
<dbReference type="SUPFAM" id="SSF53901">
    <property type="entry name" value="Thiolase-like"/>
    <property type="match status" value="1"/>
</dbReference>
<dbReference type="Gene3D" id="3.30.70.3290">
    <property type="match status" value="1"/>
</dbReference>
<dbReference type="GO" id="GO:0006633">
    <property type="term" value="P:fatty acid biosynthetic process"/>
    <property type="evidence" value="ECO:0007669"/>
    <property type="project" value="InterPro"/>
</dbReference>
<dbReference type="InterPro" id="IPR014031">
    <property type="entry name" value="Ketoacyl_synth_C"/>
</dbReference>
<proteinExistence type="predicted"/>
<dbReference type="Gene3D" id="3.40.47.10">
    <property type="match status" value="1"/>
</dbReference>
<dbReference type="PROSITE" id="PS00606">
    <property type="entry name" value="KS3_1"/>
    <property type="match status" value="1"/>
</dbReference>
<feature type="region of interest" description="Disordered" evidence="4">
    <location>
        <begin position="962"/>
        <end position="993"/>
    </location>
</feature>
<reference evidence="6" key="2">
    <citation type="submission" date="2021-08" db="EMBL/GenBank/DDBJ databases">
        <authorList>
            <person name="Dalcin Martins P."/>
        </authorList>
    </citation>
    <scope>NUCLEOTIDE SEQUENCE</scope>
    <source>
        <strain evidence="6">MAG_39</strain>
    </source>
</reference>
<dbReference type="Pfam" id="PF00698">
    <property type="entry name" value="Acyl_transf_1"/>
    <property type="match status" value="1"/>
</dbReference>
<dbReference type="InterPro" id="IPR042104">
    <property type="entry name" value="PKS_dehydratase_sf"/>
</dbReference>
<dbReference type="InterPro" id="IPR037143">
    <property type="entry name" value="4-PPantetheinyl_Trfase_dom_sf"/>
</dbReference>
<keyword evidence="1" id="KW-0596">Phosphopantetheine</keyword>
<comment type="caution">
    <text evidence="6">The sequence shown here is derived from an EMBL/GenBank/DDBJ whole genome shotgun (WGS) entry which is preliminary data.</text>
</comment>
<dbReference type="Pfam" id="PF14765">
    <property type="entry name" value="PS-DH"/>
    <property type="match status" value="1"/>
</dbReference>
<dbReference type="Gene3D" id="3.90.470.20">
    <property type="entry name" value="4'-phosphopantetheinyl transferase domain"/>
    <property type="match status" value="2"/>
</dbReference>
<dbReference type="Gene3D" id="3.10.129.110">
    <property type="entry name" value="Polyketide synthase dehydratase"/>
    <property type="match status" value="1"/>
</dbReference>
<keyword evidence="3" id="KW-0808">Transferase</keyword>
<dbReference type="InterPro" id="IPR032821">
    <property type="entry name" value="PKS_assoc"/>
</dbReference>
<dbReference type="Proteomes" id="UP000705867">
    <property type="component" value="Unassembled WGS sequence"/>
</dbReference>
<organism evidence="6 7">
    <name type="scientific">Candidatus Nitrobium versatile</name>
    <dbReference type="NCBI Taxonomy" id="2884831"/>
    <lineage>
        <taxon>Bacteria</taxon>
        <taxon>Pseudomonadati</taxon>
        <taxon>Nitrospirota</taxon>
        <taxon>Nitrospiria</taxon>
        <taxon>Nitrospirales</taxon>
        <taxon>Nitrospiraceae</taxon>
        <taxon>Candidatus Nitrobium</taxon>
    </lineage>
</organism>
<dbReference type="PROSITE" id="PS52004">
    <property type="entry name" value="KS3_2"/>
    <property type="match status" value="1"/>
</dbReference>
<dbReference type="InterPro" id="IPR018201">
    <property type="entry name" value="Ketoacyl_synth_AS"/>
</dbReference>
<evidence type="ECO:0000259" key="5">
    <source>
        <dbReference type="PROSITE" id="PS52004"/>
    </source>
</evidence>
<protein>
    <submittedName>
        <fullName evidence="6">Acyltransferase domain-containing protein</fullName>
    </submittedName>
</protein>
<dbReference type="InterPro" id="IPR052568">
    <property type="entry name" value="PKS-FAS_Synthase"/>
</dbReference>
<dbReference type="PANTHER" id="PTHR43074:SF1">
    <property type="entry name" value="BETA-KETOACYL SYNTHASE FAMILY PROTEIN-RELATED"/>
    <property type="match status" value="1"/>
</dbReference>
<dbReference type="CDD" id="cd00833">
    <property type="entry name" value="PKS"/>
    <property type="match status" value="1"/>
</dbReference>
<evidence type="ECO:0000313" key="7">
    <source>
        <dbReference type="Proteomes" id="UP000705867"/>
    </source>
</evidence>
<keyword evidence="6" id="KW-0012">Acyltransferase</keyword>
<dbReference type="InterPro" id="IPR016035">
    <property type="entry name" value="Acyl_Trfase/lysoPLipase"/>
</dbReference>
<evidence type="ECO:0000313" key="6">
    <source>
        <dbReference type="EMBL" id="MBZ0157482.1"/>
    </source>
</evidence>
<dbReference type="GO" id="GO:0008897">
    <property type="term" value="F:holo-[acyl-carrier-protein] synthase activity"/>
    <property type="evidence" value="ECO:0007669"/>
    <property type="project" value="InterPro"/>
</dbReference>
<dbReference type="PANTHER" id="PTHR43074">
    <property type="entry name" value="OMEGA-3 POLYUNSATURATED FATTY ACID SYNTHASE PFAB-RELATED"/>
    <property type="match status" value="1"/>
</dbReference>
<sequence length="1601" mass="174936">MSEQNTIQKEPIAIIGMACIFPKAPDVATFWNNILAGVDAIGEPAPEWDAGRYMKSGRIKTPYGGYLRDLYRFDPKEFGIMPASIDGGEPDQFLALRVARDALADAGYGNGYDHAETGIVLGHSTYLHRGQGNLIQHNIMLDQTLELLRTVLPSLDEDTAAEARAFLERKLPPFNADIVPGLVPNVMTGRIANRLNLRGPNYLIDAACASSLLAVGAAMDELRNGRSRIMLAGGVNASLPAEVSVIFTQLGALSERGRVRPFEAGSDGTLLGEGLGIIVLKRVSDAIADGDRVYAVIHGIGQSSDGRGHGLLAPSAEGEALAVGRAYRASGVDPATIGLMEAHGTGIPLGDKTEISALKKIFGERKGAQGSIALGSIKSMISHCIPAAGIAGLIKSALALHHKILPPTLCRNVNPELGIGNTPLYINTATKPWISRPEAPRRAGVNSFGFGGINAHAVLEEAPPEAVRPPALSAWPVELCVFSAGSDTALAEKVQQAADLLCKTAGHGIGDFAAALAAHDANLPHRLAVVAKDTDDLRKKLRQALERIKDTTAPRWSTRNGICYSRAPLEGTLAFLFPGEGSQYLNMFADLSLYFDEVRRWFDFWRGLYHDAPGESRTDIVFPPESELTEQRRTELEKRLNDMDAGSEAVFIGSQAMYSLLTSLGVQPDVMVGHSTGESSALVASGAIESGDTAGLAGFIRELNAVYRRVLGEGKIPTGALLAVGALPQETVEEHIAALHNGVVIAMDNCENQLVLYGEADSIAELQRSLSAAGGICSLLPFDRGYHTGRFSAVSDAFLEYYKNIGLKSPRVPLYSCASAGLFPGDEQGVRELAAGQWSKKVRFRETVLAMAGEGVRYFVEVGPSGNLTAFLHDIPVGEERLSLATNLRRKNGVEQLLSALSYLYVNNKGVRIERLFASRSVRGAEREDLRHNRQPGIQLDNTMPVLRIGDADSAVLRKVLAPPARTQHEDRQSRGMRDSHLPVPQADPRNALKSDDHVMADYFNLMRGFLEQQRAVLEGWGVQGQTVPESFNTPEEDTSTPFLSSIKVREGQRVEGECRLSVYKDAFLRDHILSGAVSGYDPHLPGLPCVPLMVSLEIMAEACSLLAGTTAVRSIDTIRTFGWIALDDGEVTLTVHAEASGSDSTTFRAHLVNSGALVVSASFSFETEWRIPGMAELTEKRASCWEGHELYTIGMFHGPIFRSIRRIDAWSEQGIDAPLSAVSLEGFFETRETPCLVLNPVLLDAMGQLTAYWIAQQVGTDFNCFPSTIERIELYRDCPQDIGGLTLRARQEPLDPAARAAESPRVWHFECRDSGGHPVFRATNLTNIYFPVPHRFYEFRRDPLHGWLGHPVTIIEKEGTLLWRLPHFPEKFCMQSDGIFLRIVAHALLGFEERAEWRELTTSIRHRREWLLGRACIKEAVRFWVFQRTGKLLYPADITVLHDESGAPYVDGEWSTALIPPPEVSLSHDRHLSVAAVSPPHHPVGVDVEHVGRIQQPDLMKSSLTPNELLSLHRCGDSALPEKVLRIWCAKEAAAKYLGLGLQGRPEEFDVAFLDTSWEVARIRHAGQVVEADVRCENDMIVALATGSTHSSDEELRQWR</sequence>
<gene>
    <name evidence="6" type="ORF">K8I29_14890</name>
</gene>
<evidence type="ECO:0000256" key="1">
    <source>
        <dbReference type="ARBA" id="ARBA00022450"/>
    </source>
</evidence>
<dbReference type="InterPro" id="IPR020841">
    <property type="entry name" value="PKS_Beta-ketoAc_synthase_dom"/>
</dbReference>
<dbReference type="GO" id="GO:0000287">
    <property type="term" value="F:magnesium ion binding"/>
    <property type="evidence" value="ECO:0007669"/>
    <property type="project" value="InterPro"/>
</dbReference>
<feature type="compositionally biased region" description="Basic and acidic residues" evidence="4">
    <location>
        <begin position="967"/>
        <end position="981"/>
    </location>
</feature>
<evidence type="ECO:0000256" key="4">
    <source>
        <dbReference type="SAM" id="MobiDB-lite"/>
    </source>
</evidence>
<dbReference type="SMART" id="SM00825">
    <property type="entry name" value="PKS_KS"/>
    <property type="match status" value="1"/>
</dbReference>
<evidence type="ECO:0000256" key="2">
    <source>
        <dbReference type="ARBA" id="ARBA00022553"/>
    </source>
</evidence>
<dbReference type="InterPro" id="IPR014030">
    <property type="entry name" value="Ketoacyl_synth_N"/>
</dbReference>
<accession>A0A953JAC9</accession>
<dbReference type="InterPro" id="IPR008278">
    <property type="entry name" value="4-PPantetheinyl_Trfase_dom"/>
</dbReference>